<dbReference type="GO" id="GO:0046872">
    <property type="term" value="F:metal ion binding"/>
    <property type="evidence" value="ECO:0007669"/>
    <property type="project" value="UniProtKB-KW"/>
</dbReference>
<dbReference type="SUPFAM" id="SSF55811">
    <property type="entry name" value="Nudix"/>
    <property type="match status" value="1"/>
</dbReference>
<dbReference type="InterPro" id="IPR047198">
    <property type="entry name" value="DDP-like_NUDIX"/>
</dbReference>
<dbReference type="CDD" id="cd04666">
    <property type="entry name" value="NUDIX_DIPP2_like_Nudt4"/>
    <property type="match status" value="1"/>
</dbReference>
<dbReference type="PANTHER" id="PTHR12629:SF0">
    <property type="entry name" value="DIPHOSPHOINOSITOL-POLYPHOSPHATE DIPHOSPHATASE"/>
    <property type="match status" value="1"/>
</dbReference>
<accession>A0A8H7QSG5</accession>
<comment type="caution">
    <text evidence="6">The sequence shown here is derived from an EMBL/GenBank/DDBJ whole genome shotgun (WGS) entry which is preliminary data.</text>
</comment>
<gene>
    <name evidence="6" type="ORF">INT47_003530</name>
</gene>
<organism evidence="6 7">
    <name type="scientific">Mucor saturninus</name>
    <dbReference type="NCBI Taxonomy" id="64648"/>
    <lineage>
        <taxon>Eukaryota</taxon>
        <taxon>Fungi</taxon>
        <taxon>Fungi incertae sedis</taxon>
        <taxon>Mucoromycota</taxon>
        <taxon>Mucoromycotina</taxon>
        <taxon>Mucoromycetes</taxon>
        <taxon>Mucorales</taxon>
        <taxon>Mucorineae</taxon>
        <taxon>Mucoraceae</taxon>
        <taxon>Mucor</taxon>
    </lineage>
</organism>
<evidence type="ECO:0000313" key="7">
    <source>
        <dbReference type="Proteomes" id="UP000603453"/>
    </source>
</evidence>
<dbReference type="GO" id="GO:0005737">
    <property type="term" value="C:cytoplasm"/>
    <property type="evidence" value="ECO:0007669"/>
    <property type="project" value="TreeGrafter"/>
</dbReference>
<dbReference type="InterPro" id="IPR000086">
    <property type="entry name" value="NUDIX_hydrolase_dom"/>
</dbReference>
<dbReference type="GO" id="GO:0005634">
    <property type="term" value="C:nucleus"/>
    <property type="evidence" value="ECO:0007669"/>
    <property type="project" value="TreeGrafter"/>
</dbReference>
<dbReference type="AlphaFoldDB" id="A0A8H7QSG5"/>
<protein>
    <recommendedName>
        <fullName evidence="5">Nudix hydrolase domain-containing protein</fullName>
    </recommendedName>
</protein>
<dbReference type="PROSITE" id="PS00893">
    <property type="entry name" value="NUDIX_BOX"/>
    <property type="match status" value="1"/>
</dbReference>
<evidence type="ECO:0000256" key="2">
    <source>
        <dbReference type="ARBA" id="ARBA00022723"/>
    </source>
</evidence>
<evidence type="ECO:0000259" key="5">
    <source>
        <dbReference type="PROSITE" id="PS51462"/>
    </source>
</evidence>
<evidence type="ECO:0000313" key="6">
    <source>
        <dbReference type="EMBL" id="KAG2197861.1"/>
    </source>
</evidence>
<keyword evidence="4" id="KW-0460">Magnesium</keyword>
<dbReference type="PANTHER" id="PTHR12629">
    <property type="entry name" value="DIPHOSPHOINOSITOL POLYPHOSPHATE PHOSPHOHYDROLASE"/>
    <property type="match status" value="1"/>
</dbReference>
<evidence type="ECO:0000256" key="3">
    <source>
        <dbReference type="ARBA" id="ARBA00022801"/>
    </source>
</evidence>
<dbReference type="GO" id="GO:0016462">
    <property type="term" value="F:pyrophosphatase activity"/>
    <property type="evidence" value="ECO:0007669"/>
    <property type="project" value="InterPro"/>
</dbReference>
<dbReference type="InterPro" id="IPR020084">
    <property type="entry name" value="NUDIX_hydrolase_CS"/>
</dbReference>
<evidence type="ECO:0000256" key="1">
    <source>
        <dbReference type="ARBA" id="ARBA00001946"/>
    </source>
</evidence>
<name>A0A8H7QSG5_9FUNG</name>
<sequence length="159" mass="18322">MGSNTSYTDYPAEARTGRENQVYDDSNIRQVAGCIAIDPNTNKVLIISSSKRENVWVLPKGGWEDDETKEQAAARETYEEAGVRGQIGNLVGSFIDYNYYGEPKSNVWFYELKVEEICSQWPESSFRQRKWCNFDEAMEYLRFKPFMQRAILASSFAPK</sequence>
<keyword evidence="7" id="KW-1185">Reference proteome</keyword>
<keyword evidence="2" id="KW-0479">Metal-binding</keyword>
<dbReference type="OrthoDB" id="2011998at2759"/>
<dbReference type="PROSITE" id="PS51462">
    <property type="entry name" value="NUDIX"/>
    <property type="match status" value="1"/>
</dbReference>
<dbReference type="Proteomes" id="UP000603453">
    <property type="component" value="Unassembled WGS sequence"/>
</dbReference>
<dbReference type="Gene3D" id="3.90.79.10">
    <property type="entry name" value="Nucleoside Triphosphate Pyrophosphohydrolase"/>
    <property type="match status" value="1"/>
</dbReference>
<dbReference type="InterPro" id="IPR015797">
    <property type="entry name" value="NUDIX_hydrolase-like_dom_sf"/>
</dbReference>
<comment type="cofactor">
    <cofactor evidence="1">
        <name>Mg(2+)</name>
        <dbReference type="ChEBI" id="CHEBI:18420"/>
    </cofactor>
</comment>
<evidence type="ECO:0000256" key="4">
    <source>
        <dbReference type="ARBA" id="ARBA00022842"/>
    </source>
</evidence>
<keyword evidence="3" id="KW-0378">Hydrolase</keyword>
<dbReference type="Pfam" id="PF00293">
    <property type="entry name" value="NUDIX"/>
    <property type="match status" value="1"/>
</dbReference>
<reference evidence="6" key="1">
    <citation type="submission" date="2020-12" db="EMBL/GenBank/DDBJ databases">
        <title>Metabolic potential, ecology and presence of endohyphal bacteria is reflected in genomic diversity of Mucoromycotina.</title>
        <authorList>
            <person name="Muszewska A."/>
            <person name="Okrasinska A."/>
            <person name="Steczkiewicz K."/>
            <person name="Drgas O."/>
            <person name="Orlowska M."/>
            <person name="Perlinska-Lenart U."/>
            <person name="Aleksandrzak-Piekarczyk T."/>
            <person name="Szatraj K."/>
            <person name="Zielenkiewicz U."/>
            <person name="Pilsyk S."/>
            <person name="Malc E."/>
            <person name="Mieczkowski P."/>
            <person name="Kruszewska J.S."/>
            <person name="Biernat P."/>
            <person name="Pawlowska J."/>
        </authorList>
    </citation>
    <scope>NUCLEOTIDE SEQUENCE</scope>
    <source>
        <strain evidence="6">WA0000017839</strain>
    </source>
</reference>
<feature type="domain" description="Nudix hydrolase" evidence="5">
    <location>
        <begin position="27"/>
        <end position="153"/>
    </location>
</feature>
<dbReference type="EMBL" id="JAEPRD010000120">
    <property type="protein sequence ID" value="KAG2197861.1"/>
    <property type="molecule type" value="Genomic_DNA"/>
</dbReference>
<proteinExistence type="predicted"/>